<dbReference type="PANTHER" id="PTHR30154:SF53">
    <property type="entry name" value="HTH-TYPE TRANSCRIPTIONAL REGULATOR LRPC"/>
    <property type="match status" value="1"/>
</dbReference>
<dbReference type="Gene3D" id="1.10.10.10">
    <property type="entry name" value="Winged helix-like DNA-binding domain superfamily/Winged helix DNA-binding domain"/>
    <property type="match status" value="1"/>
</dbReference>
<keyword evidence="6" id="KW-1185">Reference proteome</keyword>
<reference evidence="5 6" key="1">
    <citation type="submission" date="2016-10" db="EMBL/GenBank/DDBJ databases">
        <authorList>
            <person name="Varghese N."/>
            <person name="Submissions S."/>
        </authorList>
    </citation>
    <scope>NUCLEOTIDE SEQUENCE [LARGE SCALE GENOMIC DNA]</scope>
    <source>
        <strain evidence="5 6">DSM 13796</strain>
    </source>
</reference>
<dbReference type="PROSITE" id="PS50956">
    <property type="entry name" value="HTH_ASNC_2"/>
    <property type="match status" value="1"/>
</dbReference>
<keyword evidence="1" id="KW-0805">Transcription regulation</keyword>
<dbReference type="SUPFAM" id="SSF54909">
    <property type="entry name" value="Dimeric alpha+beta barrel"/>
    <property type="match status" value="1"/>
</dbReference>
<dbReference type="SMART" id="SM00344">
    <property type="entry name" value="HTH_ASNC"/>
    <property type="match status" value="1"/>
</dbReference>
<dbReference type="Gene3D" id="3.30.70.920">
    <property type="match status" value="1"/>
</dbReference>
<evidence type="ECO:0000256" key="1">
    <source>
        <dbReference type="ARBA" id="ARBA00023015"/>
    </source>
</evidence>
<dbReference type="EMBL" id="FOXX01000024">
    <property type="protein sequence ID" value="SFQ88080.1"/>
    <property type="molecule type" value="Genomic_DNA"/>
</dbReference>
<dbReference type="InterPro" id="IPR036388">
    <property type="entry name" value="WH-like_DNA-bd_sf"/>
</dbReference>
<keyword evidence="2" id="KW-0238">DNA-binding</keyword>
<proteinExistence type="predicted"/>
<comment type="caution">
    <text evidence="5">The sequence shown here is derived from an EMBL/GenBank/DDBJ whole genome shotgun (WGS) entry which is preliminary data.</text>
</comment>
<dbReference type="Pfam" id="PF01037">
    <property type="entry name" value="AsnC_trans_reg"/>
    <property type="match status" value="1"/>
</dbReference>
<name>A0A1I6C4H1_9BACI</name>
<evidence type="ECO:0000256" key="2">
    <source>
        <dbReference type="ARBA" id="ARBA00023125"/>
    </source>
</evidence>
<evidence type="ECO:0000256" key="3">
    <source>
        <dbReference type="ARBA" id="ARBA00023163"/>
    </source>
</evidence>
<protein>
    <submittedName>
        <fullName evidence="5">Lrp/AsnC family transcriptional regulator, leucine-responsive regulatory protein</fullName>
    </submittedName>
</protein>
<sequence length="150" mass="16870">MDQLDIRLLEILQLDGRITISELSKSLSLSRPSISERLKRLQEKGIIEGFSARVATSAIGRDILVFIQLSDLRIKSYSEFEKWILENPNIIECHRLTGSVNYLLKAAVSSMKHLSQLIDSLLPFGHANTSIVLSSPIPFKCIVPDITHQE</sequence>
<dbReference type="RefSeq" id="WP_061802662.1">
    <property type="nucleotide sequence ID" value="NZ_FOXX01000024.1"/>
</dbReference>
<keyword evidence="3" id="KW-0804">Transcription</keyword>
<dbReference type="InterPro" id="IPR019887">
    <property type="entry name" value="Tscrpt_reg_AsnC/Lrp_C"/>
</dbReference>
<gene>
    <name evidence="5" type="ORF">SAMN02745910_04949</name>
</gene>
<dbReference type="InterPro" id="IPR036390">
    <property type="entry name" value="WH_DNA-bd_sf"/>
</dbReference>
<evidence type="ECO:0000313" key="5">
    <source>
        <dbReference type="EMBL" id="SFQ88080.1"/>
    </source>
</evidence>
<dbReference type="PRINTS" id="PR00033">
    <property type="entry name" value="HTHASNC"/>
</dbReference>
<feature type="domain" description="HTH asnC-type" evidence="4">
    <location>
        <begin position="1"/>
        <end position="62"/>
    </location>
</feature>
<dbReference type="Pfam" id="PF13412">
    <property type="entry name" value="HTH_24"/>
    <property type="match status" value="1"/>
</dbReference>
<dbReference type="InterPro" id="IPR011008">
    <property type="entry name" value="Dimeric_a/b-barrel"/>
</dbReference>
<evidence type="ECO:0000259" key="4">
    <source>
        <dbReference type="PROSITE" id="PS50956"/>
    </source>
</evidence>
<dbReference type="InterPro" id="IPR019888">
    <property type="entry name" value="Tscrpt_reg_AsnC-like"/>
</dbReference>
<dbReference type="Proteomes" id="UP000182762">
    <property type="component" value="Unassembled WGS sequence"/>
</dbReference>
<dbReference type="PANTHER" id="PTHR30154">
    <property type="entry name" value="LEUCINE-RESPONSIVE REGULATORY PROTEIN"/>
    <property type="match status" value="1"/>
</dbReference>
<dbReference type="GeneID" id="93713461"/>
<dbReference type="InterPro" id="IPR000485">
    <property type="entry name" value="AsnC-type_HTH_dom"/>
</dbReference>
<evidence type="ECO:0000313" key="6">
    <source>
        <dbReference type="Proteomes" id="UP000182762"/>
    </source>
</evidence>
<dbReference type="SUPFAM" id="SSF46785">
    <property type="entry name" value="Winged helix' DNA-binding domain"/>
    <property type="match status" value="1"/>
</dbReference>
<accession>A0A1I6C4H1</accession>
<organism evidence="5 6">
    <name type="scientific">Priestia endophytica DSM 13796</name>
    <dbReference type="NCBI Taxonomy" id="1121089"/>
    <lineage>
        <taxon>Bacteria</taxon>
        <taxon>Bacillati</taxon>
        <taxon>Bacillota</taxon>
        <taxon>Bacilli</taxon>
        <taxon>Bacillales</taxon>
        <taxon>Bacillaceae</taxon>
        <taxon>Priestia</taxon>
    </lineage>
</organism>